<dbReference type="AlphaFoldDB" id="A0A0C2FW46"/>
<evidence type="ECO:0000313" key="2">
    <source>
        <dbReference type="Proteomes" id="UP000054047"/>
    </source>
</evidence>
<evidence type="ECO:0000313" key="1">
    <source>
        <dbReference type="EMBL" id="KIH50859.1"/>
    </source>
</evidence>
<dbReference type="EMBL" id="KN748364">
    <property type="protein sequence ID" value="KIH50859.1"/>
    <property type="molecule type" value="Genomic_DNA"/>
</dbReference>
<proteinExistence type="predicted"/>
<keyword evidence="2" id="KW-1185">Reference proteome</keyword>
<accession>A0A0C2FW46</accession>
<protein>
    <submittedName>
        <fullName evidence="1">Uncharacterized protein</fullName>
    </submittedName>
</protein>
<feature type="non-terminal residue" evidence="1">
    <location>
        <position position="120"/>
    </location>
</feature>
<name>A0A0C2FW46_9BILA</name>
<organism evidence="1 2">
    <name type="scientific">Ancylostoma duodenale</name>
    <dbReference type="NCBI Taxonomy" id="51022"/>
    <lineage>
        <taxon>Eukaryota</taxon>
        <taxon>Metazoa</taxon>
        <taxon>Ecdysozoa</taxon>
        <taxon>Nematoda</taxon>
        <taxon>Chromadorea</taxon>
        <taxon>Rhabditida</taxon>
        <taxon>Rhabditina</taxon>
        <taxon>Rhabditomorpha</taxon>
        <taxon>Strongyloidea</taxon>
        <taxon>Ancylostomatidae</taxon>
        <taxon>Ancylostomatinae</taxon>
        <taxon>Ancylostoma</taxon>
    </lineage>
</organism>
<dbReference type="Proteomes" id="UP000054047">
    <property type="component" value="Unassembled WGS sequence"/>
</dbReference>
<sequence>MRVIQLPLERQLYVEFCEFVFDKIVKIDGKYGSKNRRSKERRMKQLRFGGFRPTRRSRGGRDELCQDMFAAGTHSSPTYPNLTSLTSPNVWMGWGDGLSKCQPCVDCRDYERYVIMRRPQ</sequence>
<gene>
    <name evidence="1" type="ORF">ANCDUO_19059</name>
</gene>
<reference evidence="1 2" key="1">
    <citation type="submission" date="2013-12" db="EMBL/GenBank/DDBJ databases">
        <title>Draft genome of the parsitic nematode Ancylostoma duodenale.</title>
        <authorList>
            <person name="Mitreva M."/>
        </authorList>
    </citation>
    <scope>NUCLEOTIDE SEQUENCE [LARGE SCALE GENOMIC DNA]</scope>
    <source>
        <strain evidence="1 2">Zhejiang</strain>
    </source>
</reference>
<dbReference type="OrthoDB" id="10068367at2759"/>